<dbReference type="AlphaFoldDB" id="A0A2Z4Y7M2"/>
<dbReference type="GO" id="GO:0006783">
    <property type="term" value="P:heme biosynthetic process"/>
    <property type="evidence" value="ECO:0007669"/>
    <property type="project" value="TreeGrafter"/>
</dbReference>
<evidence type="ECO:0000256" key="2">
    <source>
        <dbReference type="ARBA" id="ARBA00022485"/>
    </source>
</evidence>
<protein>
    <submittedName>
        <fullName evidence="9">Radical SAM domain heme biosynthesis protein</fullName>
    </submittedName>
</protein>
<dbReference type="InterPro" id="IPR017200">
    <property type="entry name" value="PqqE-like"/>
</dbReference>
<evidence type="ECO:0000256" key="3">
    <source>
        <dbReference type="ARBA" id="ARBA00022691"/>
    </source>
</evidence>
<dbReference type="InterPro" id="IPR013785">
    <property type="entry name" value="Aldolase_TIM"/>
</dbReference>
<dbReference type="PIRSF" id="PIRSF037420">
    <property type="entry name" value="PQQ_syn_pqqE"/>
    <property type="match status" value="1"/>
</dbReference>
<dbReference type="PROSITE" id="PS51918">
    <property type="entry name" value="RADICAL_SAM"/>
    <property type="match status" value="1"/>
</dbReference>
<feature type="domain" description="Radical SAM core" evidence="8">
    <location>
        <begin position="33"/>
        <end position="247"/>
    </location>
</feature>
<gene>
    <name evidence="9" type="ORF">BRCON_2500</name>
</gene>
<dbReference type="CDD" id="cd21123">
    <property type="entry name" value="SPASM_MftC-like"/>
    <property type="match status" value="1"/>
</dbReference>
<dbReference type="SFLD" id="SFLDG01385">
    <property type="entry name" value="heme_carboxy_lyase_like"/>
    <property type="match status" value="1"/>
</dbReference>
<dbReference type="InterPro" id="IPR034480">
    <property type="entry name" value="Heme_synthase-like"/>
</dbReference>
<evidence type="ECO:0000256" key="4">
    <source>
        <dbReference type="ARBA" id="ARBA00022723"/>
    </source>
</evidence>
<keyword evidence="5" id="KW-0408">Iron</keyword>
<dbReference type="Pfam" id="PF04055">
    <property type="entry name" value="Radical_SAM"/>
    <property type="match status" value="1"/>
</dbReference>
<name>A0A2Z4Y7M2_SUMC1</name>
<keyword evidence="6" id="KW-0411">Iron-sulfur</keyword>
<dbReference type="SFLD" id="SFLDF00543">
    <property type="entry name" value="alternative_heme_biosynthesis"/>
    <property type="match status" value="1"/>
</dbReference>
<dbReference type="InterPro" id="IPR058240">
    <property type="entry name" value="rSAM_sf"/>
</dbReference>
<keyword evidence="3" id="KW-0949">S-adenosyl-L-methionine</keyword>
<dbReference type="SUPFAM" id="SSF102114">
    <property type="entry name" value="Radical SAM enzymes"/>
    <property type="match status" value="1"/>
</dbReference>
<keyword evidence="7" id="KW-0456">Lyase</keyword>
<evidence type="ECO:0000256" key="7">
    <source>
        <dbReference type="ARBA" id="ARBA00023239"/>
    </source>
</evidence>
<dbReference type="FunFam" id="3.20.20.70:FF:000188">
    <property type="entry name" value="Mycofactocin radical SAM maturase MftC"/>
    <property type="match status" value="1"/>
</dbReference>
<dbReference type="EMBL" id="CP030759">
    <property type="protein sequence ID" value="AXA37257.1"/>
    <property type="molecule type" value="Genomic_DNA"/>
</dbReference>
<keyword evidence="4" id="KW-0479">Metal-binding</keyword>
<dbReference type="KEGG" id="schv:BRCON_2500"/>
<dbReference type="PANTHER" id="PTHR11228">
    <property type="entry name" value="RADICAL SAM DOMAIN PROTEIN"/>
    <property type="match status" value="1"/>
</dbReference>
<evidence type="ECO:0000256" key="5">
    <source>
        <dbReference type="ARBA" id="ARBA00023004"/>
    </source>
</evidence>
<dbReference type="CDD" id="cd01335">
    <property type="entry name" value="Radical_SAM"/>
    <property type="match status" value="1"/>
</dbReference>
<evidence type="ECO:0000256" key="1">
    <source>
        <dbReference type="ARBA" id="ARBA00001966"/>
    </source>
</evidence>
<dbReference type="SFLD" id="SFLDG01067">
    <property type="entry name" value="SPASM/twitch_domain_containing"/>
    <property type="match status" value="1"/>
</dbReference>
<dbReference type="InterPro" id="IPR006638">
    <property type="entry name" value="Elp3/MiaA/NifB-like_rSAM"/>
</dbReference>
<evidence type="ECO:0000313" key="9">
    <source>
        <dbReference type="EMBL" id="AXA37257.1"/>
    </source>
</evidence>
<dbReference type="InterPro" id="IPR050377">
    <property type="entry name" value="Radical_SAM_PqqE_MftC-like"/>
</dbReference>
<evidence type="ECO:0000259" key="8">
    <source>
        <dbReference type="PROSITE" id="PS51918"/>
    </source>
</evidence>
<dbReference type="GO" id="GO:0051539">
    <property type="term" value="F:4 iron, 4 sulfur cluster binding"/>
    <property type="evidence" value="ECO:0007669"/>
    <property type="project" value="UniProtKB-KW"/>
</dbReference>
<dbReference type="Proteomes" id="UP000262583">
    <property type="component" value="Chromosome"/>
</dbReference>
<proteinExistence type="predicted"/>
<organism evidence="9 10">
    <name type="scientific">Sumerlaea chitinivorans</name>
    <dbReference type="NCBI Taxonomy" id="2250252"/>
    <lineage>
        <taxon>Bacteria</taxon>
        <taxon>Candidatus Sumerlaeota</taxon>
        <taxon>Candidatus Sumerlaeia</taxon>
        <taxon>Candidatus Sumerlaeales</taxon>
        <taxon>Candidatus Sumerlaeaceae</taxon>
        <taxon>Candidatus Sumerlaea</taxon>
    </lineage>
</organism>
<evidence type="ECO:0000256" key="6">
    <source>
        <dbReference type="ARBA" id="ARBA00023014"/>
    </source>
</evidence>
<dbReference type="Gene3D" id="3.20.20.70">
    <property type="entry name" value="Aldolase class I"/>
    <property type="match status" value="1"/>
</dbReference>
<dbReference type="InterPro" id="IPR007197">
    <property type="entry name" value="rSAM"/>
</dbReference>
<evidence type="ECO:0000313" key="10">
    <source>
        <dbReference type="Proteomes" id="UP000262583"/>
    </source>
</evidence>
<dbReference type="PANTHER" id="PTHR11228:SF7">
    <property type="entry name" value="PQQA PEPTIDE CYCLASE"/>
    <property type="match status" value="1"/>
</dbReference>
<reference evidence="9 10" key="1">
    <citation type="submission" date="2018-05" db="EMBL/GenBank/DDBJ databases">
        <title>A metagenomic window into the 2 km-deep terrestrial subsurface aquifer revealed taxonomically and functionally diverse microbial community comprising novel uncultured bacterial lineages.</title>
        <authorList>
            <person name="Kadnikov V.V."/>
            <person name="Mardanov A.V."/>
            <person name="Beletsky A.V."/>
            <person name="Banks D."/>
            <person name="Pimenov N.V."/>
            <person name="Frank Y.A."/>
            <person name="Karnachuk O.V."/>
            <person name="Ravin N.V."/>
        </authorList>
    </citation>
    <scope>NUCLEOTIDE SEQUENCE [LARGE SCALE GENOMIC DNA]</scope>
    <source>
        <strain evidence="9">BY</strain>
    </source>
</reference>
<dbReference type="Pfam" id="PF13186">
    <property type="entry name" value="SPASM"/>
    <property type="match status" value="1"/>
</dbReference>
<comment type="cofactor">
    <cofactor evidence="1">
        <name>[4Fe-4S] cluster</name>
        <dbReference type="ChEBI" id="CHEBI:49883"/>
    </cofactor>
</comment>
<dbReference type="GO" id="GO:0046872">
    <property type="term" value="F:metal ion binding"/>
    <property type="evidence" value="ECO:0007669"/>
    <property type="project" value="UniProtKB-KW"/>
</dbReference>
<dbReference type="NCBIfam" id="TIGR04085">
    <property type="entry name" value="rSAM_more_4Fe4S"/>
    <property type="match status" value="1"/>
</dbReference>
<dbReference type="InterPro" id="IPR034479">
    <property type="entry name" value="AhbC-like"/>
</dbReference>
<dbReference type="SFLD" id="SFLDS00029">
    <property type="entry name" value="Radical_SAM"/>
    <property type="match status" value="1"/>
</dbReference>
<accession>A0A2Z4Y7M2</accession>
<sequence>MISISRLISDSESFGDSLRYSSTSHTQRHGTTEGRGPVVVWNCTRSCNLRCLHCYYTASPERAPDELSTEEARRMIDDLAAFRVPVLLISGGEPLMRRDILELAEYASGKGIRVTLSTNGTLITRDTVRRLKEIQVGYVGISFDGVGSVHDYFRARDGAFAASVQALRLCLEEGQKVGVRFTMNRHNREELPRIFDFIEAEHIPRACFYHLVYSGRGAQLREQDLTHEETRAALDLIMERAAAFARSGHPREILTVDNHADGVYVYLKLRELGSPRAEQVRQLLAANGGNRSGIAIAAIDHAGNVHPDQFTLNHTLGNIRQQPFSQIWSSDEHPILRGLRNRKSLLKGRCAQCQWLDLCNGNFRARAEAAFGDFWAHDPACYLTDEEIGITSGS</sequence>
<dbReference type="SMART" id="SM00729">
    <property type="entry name" value="Elp3"/>
    <property type="match status" value="1"/>
</dbReference>
<dbReference type="GO" id="GO:0003824">
    <property type="term" value="F:catalytic activity"/>
    <property type="evidence" value="ECO:0007669"/>
    <property type="project" value="InterPro"/>
</dbReference>
<dbReference type="InterPro" id="IPR023885">
    <property type="entry name" value="4Fe4S-binding_SPASM_dom"/>
</dbReference>
<dbReference type="SFLD" id="SFLDG01386">
    <property type="entry name" value="main_SPASM_domain-containing"/>
    <property type="match status" value="1"/>
</dbReference>
<keyword evidence="2" id="KW-0004">4Fe-4S</keyword>